<protein>
    <submittedName>
        <fullName evidence="1">Uncharacterized protein</fullName>
    </submittedName>
</protein>
<accession>A0A654TW41</accession>
<dbReference type="Proteomes" id="UP000046680">
    <property type="component" value="Unassembled WGS sequence"/>
</dbReference>
<evidence type="ECO:0000313" key="2">
    <source>
        <dbReference type="Proteomes" id="UP000046680"/>
    </source>
</evidence>
<evidence type="ECO:0000313" key="1">
    <source>
        <dbReference type="EMBL" id="CFR65677.1"/>
    </source>
</evidence>
<gene>
    <name evidence="1" type="ORF">ERS007657_00231</name>
</gene>
<organism evidence="1 2">
    <name type="scientific">Mycobacterium tuberculosis</name>
    <dbReference type="NCBI Taxonomy" id="1773"/>
    <lineage>
        <taxon>Bacteria</taxon>
        <taxon>Bacillati</taxon>
        <taxon>Actinomycetota</taxon>
        <taxon>Actinomycetes</taxon>
        <taxon>Mycobacteriales</taxon>
        <taxon>Mycobacteriaceae</taxon>
        <taxon>Mycobacterium</taxon>
        <taxon>Mycobacterium tuberculosis complex</taxon>
    </lineage>
</organism>
<dbReference type="EMBL" id="CGCX01000045">
    <property type="protein sequence ID" value="CFR65677.1"/>
    <property type="molecule type" value="Genomic_DNA"/>
</dbReference>
<sequence>MRLASTRLSLLKAGPNSLRLSATKPEICAATSSIPEINALSAARRASSAANNWLPSSTSLLTCSARSDNTDVTDLACASRPCSASSRRFRARDSDVSPSTAPRTCGVASCKAWVNTFKACSNCGLFRSLALRPRSCSTPLSV</sequence>
<dbReference type="AlphaFoldDB" id="A0A654TW41"/>
<proteinExistence type="predicted"/>
<name>A0A654TW41_MYCTX</name>
<reference evidence="1 2" key="1">
    <citation type="submission" date="2015-03" db="EMBL/GenBank/DDBJ databases">
        <authorList>
            <consortium name="Pathogen Informatics"/>
        </authorList>
    </citation>
    <scope>NUCLEOTIDE SEQUENCE [LARGE SCALE GENOMIC DNA]</scope>
    <source>
        <strain evidence="1 2">C09601061</strain>
    </source>
</reference>